<gene>
    <name evidence="1" type="ORF">PIB30_085074</name>
</gene>
<proteinExistence type="predicted"/>
<sequence length="109" mass="12831">MTRTKRIGRRPTREMPPPLPCLSEFVEEDWFEEDSEKKAYSERLSRMHIIPPKYVGDGAIPEDRYPEFWRLINVQGLRQILLQREGYFRRFVAAAFASVAVDDKLNDEG</sequence>
<name>A0ABU6RT54_9FABA</name>
<protein>
    <submittedName>
        <fullName evidence="1">Uncharacterized protein</fullName>
    </submittedName>
</protein>
<reference evidence="1 2" key="1">
    <citation type="journal article" date="2023" name="Plants (Basel)">
        <title>Bridging the Gap: Combining Genomics and Transcriptomics Approaches to Understand Stylosanthes scabra, an Orphan Legume from the Brazilian Caatinga.</title>
        <authorList>
            <person name="Ferreira-Neto J.R.C."/>
            <person name="da Silva M.D."/>
            <person name="Binneck E."/>
            <person name="de Melo N.F."/>
            <person name="da Silva R.H."/>
            <person name="de Melo A.L.T.M."/>
            <person name="Pandolfi V."/>
            <person name="Bustamante F.O."/>
            <person name="Brasileiro-Vidal A.C."/>
            <person name="Benko-Iseppon A.M."/>
        </authorList>
    </citation>
    <scope>NUCLEOTIDE SEQUENCE [LARGE SCALE GENOMIC DNA]</scope>
    <source>
        <tissue evidence="1">Leaves</tissue>
    </source>
</reference>
<organism evidence="1 2">
    <name type="scientific">Stylosanthes scabra</name>
    <dbReference type="NCBI Taxonomy" id="79078"/>
    <lineage>
        <taxon>Eukaryota</taxon>
        <taxon>Viridiplantae</taxon>
        <taxon>Streptophyta</taxon>
        <taxon>Embryophyta</taxon>
        <taxon>Tracheophyta</taxon>
        <taxon>Spermatophyta</taxon>
        <taxon>Magnoliopsida</taxon>
        <taxon>eudicotyledons</taxon>
        <taxon>Gunneridae</taxon>
        <taxon>Pentapetalae</taxon>
        <taxon>rosids</taxon>
        <taxon>fabids</taxon>
        <taxon>Fabales</taxon>
        <taxon>Fabaceae</taxon>
        <taxon>Papilionoideae</taxon>
        <taxon>50 kb inversion clade</taxon>
        <taxon>dalbergioids sensu lato</taxon>
        <taxon>Dalbergieae</taxon>
        <taxon>Pterocarpus clade</taxon>
        <taxon>Stylosanthes</taxon>
    </lineage>
</organism>
<keyword evidence="2" id="KW-1185">Reference proteome</keyword>
<evidence type="ECO:0000313" key="1">
    <source>
        <dbReference type="EMBL" id="MED6127119.1"/>
    </source>
</evidence>
<comment type="caution">
    <text evidence="1">The sequence shown here is derived from an EMBL/GenBank/DDBJ whole genome shotgun (WGS) entry which is preliminary data.</text>
</comment>
<accession>A0ABU6RT54</accession>
<dbReference type="EMBL" id="JASCZI010031611">
    <property type="protein sequence ID" value="MED6127119.1"/>
    <property type="molecule type" value="Genomic_DNA"/>
</dbReference>
<evidence type="ECO:0000313" key="2">
    <source>
        <dbReference type="Proteomes" id="UP001341840"/>
    </source>
</evidence>
<dbReference type="Proteomes" id="UP001341840">
    <property type="component" value="Unassembled WGS sequence"/>
</dbReference>